<proteinExistence type="predicted"/>
<dbReference type="InterPro" id="IPR011042">
    <property type="entry name" value="6-blade_b-propeller_TolB-like"/>
</dbReference>
<dbReference type="Gene3D" id="2.120.10.30">
    <property type="entry name" value="TolB, C-terminal domain"/>
    <property type="match status" value="1"/>
</dbReference>
<reference evidence="1" key="1">
    <citation type="submission" date="2014-08" db="EMBL/GenBank/DDBJ databases">
        <title>Draft genome sequences of Sphingobium herbicidovorans.</title>
        <authorList>
            <person name="Gan H.M."/>
            <person name="Gan H.Y."/>
            <person name="Savka M.A."/>
        </authorList>
    </citation>
    <scope>NUCLEOTIDE SEQUENCE [LARGE SCALE GENOMIC DNA]</scope>
    <source>
        <strain evidence="1">NBRC 16415</strain>
    </source>
</reference>
<dbReference type="OrthoDB" id="9797664at2"/>
<dbReference type="PATRIC" id="fig|1219045.3.peg.3260"/>
<evidence type="ECO:0000313" key="2">
    <source>
        <dbReference type="Proteomes" id="UP000024284"/>
    </source>
</evidence>
<dbReference type="EMBL" id="JFZA02000042">
    <property type="protein sequence ID" value="KFG89009.1"/>
    <property type="molecule type" value="Genomic_DNA"/>
</dbReference>
<protein>
    <submittedName>
        <fullName evidence="1">Gluconolactonase</fullName>
    </submittedName>
</protein>
<sequence length="308" mass="33317">MTRLQTCIAAGGSGTPPERTVQARVVAQQSGPSFLESIAEGPDRALYVTDFHNRQLLRYVDDKGFSVHARLDVHPWGMVFDSDGTLYFGAAERGIVDKTSPPTQWVWRQRRGEAPQPFLKIEQARALNGMTLLAPGRILIADGRGGTVWLLDVAARSASPFVRDALLDVPPGFALPTPAANGLKIHAGHLYVSNTARVAMLRIPLGADLRPGAVQVFVEPLRADDFAFSPSGNLYVTTHRREILRVTPEGRVSEVPGIGPELVGSTAMVWRSGEHSAYAINDGGFIGFHWYGGSTPTASNLVRLDGLD</sequence>
<evidence type="ECO:0000313" key="1">
    <source>
        <dbReference type="EMBL" id="KFG89009.1"/>
    </source>
</evidence>
<dbReference type="PANTHER" id="PTHR42060:SF1">
    <property type="entry name" value="NHL REPEAT-CONTAINING PROTEIN"/>
    <property type="match status" value="1"/>
</dbReference>
<dbReference type="InterPro" id="IPR052998">
    <property type="entry name" value="Hetero-Diels-Alderase-like"/>
</dbReference>
<dbReference type="SUPFAM" id="SSF63829">
    <property type="entry name" value="Calcium-dependent phosphotriesterase"/>
    <property type="match status" value="1"/>
</dbReference>
<dbReference type="Proteomes" id="UP000024284">
    <property type="component" value="Unassembled WGS sequence"/>
</dbReference>
<name>A0A086P6J1_SPHHM</name>
<gene>
    <name evidence="1" type="ORF">BV98_003210</name>
</gene>
<dbReference type="STRING" id="76947.GCA_002080435_03043"/>
<keyword evidence="2" id="KW-1185">Reference proteome</keyword>
<organism evidence="1 2">
    <name type="scientific">Sphingobium herbicidovorans (strain ATCC 700291 / DSM 11019 / CCUG 56400 / KCTC 2939 / LMG 18315 / NBRC 16415 / MH)</name>
    <name type="common">Sphingomonas herbicidovorans</name>
    <dbReference type="NCBI Taxonomy" id="1219045"/>
    <lineage>
        <taxon>Bacteria</taxon>
        <taxon>Pseudomonadati</taxon>
        <taxon>Pseudomonadota</taxon>
        <taxon>Alphaproteobacteria</taxon>
        <taxon>Sphingomonadales</taxon>
        <taxon>Sphingomonadaceae</taxon>
        <taxon>Sphingobium</taxon>
    </lineage>
</organism>
<dbReference type="AlphaFoldDB" id="A0A086P6J1"/>
<comment type="caution">
    <text evidence="1">The sequence shown here is derived from an EMBL/GenBank/DDBJ whole genome shotgun (WGS) entry which is preliminary data.</text>
</comment>
<dbReference type="PANTHER" id="PTHR42060">
    <property type="entry name" value="NHL REPEAT-CONTAINING PROTEIN-RELATED"/>
    <property type="match status" value="1"/>
</dbReference>
<dbReference type="eggNOG" id="COG3386">
    <property type="taxonomic scope" value="Bacteria"/>
</dbReference>
<accession>A0A086P6J1</accession>
<dbReference type="RefSeq" id="WP_062793238.1">
    <property type="nucleotide sequence ID" value="NZ_BCZD01000056.1"/>
</dbReference>